<evidence type="ECO:0000313" key="8">
    <source>
        <dbReference type="Proteomes" id="UP000235916"/>
    </source>
</evidence>
<name>A0A2N8KXJ5_9BURK</name>
<evidence type="ECO:0000259" key="5">
    <source>
        <dbReference type="PROSITE" id="PS50883"/>
    </source>
</evidence>
<dbReference type="EMBL" id="POSP01000003">
    <property type="protein sequence ID" value="PND38112.1"/>
    <property type="molecule type" value="Genomic_DNA"/>
</dbReference>
<dbReference type="AlphaFoldDB" id="A0A2N8KXJ5"/>
<dbReference type="FunFam" id="3.30.70.270:FF:000001">
    <property type="entry name" value="Diguanylate cyclase domain protein"/>
    <property type="match status" value="1"/>
</dbReference>
<dbReference type="Pfam" id="PF13426">
    <property type="entry name" value="PAS_9"/>
    <property type="match status" value="1"/>
</dbReference>
<feature type="coiled-coil region" evidence="1">
    <location>
        <begin position="339"/>
        <end position="366"/>
    </location>
</feature>
<organism evidence="7 8">
    <name type="scientific">Kinneretia aquatilis</name>
    <dbReference type="NCBI Taxonomy" id="2070761"/>
    <lineage>
        <taxon>Bacteria</taxon>
        <taxon>Pseudomonadati</taxon>
        <taxon>Pseudomonadota</taxon>
        <taxon>Betaproteobacteria</taxon>
        <taxon>Burkholderiales</taxon>
        <taxon>Sphaerotilaceae</taxon>
        <taxon>Roseateles</taxon>
    </lineage>
</organism>
<evidence type="ECO:0000313" key="7">
    <source>
        <dbReference type="EMBL" id="PND38112.1"/>
    </source>
</evidence>
<reference evidence="7 8" key="1">
    <citation type="submission" date="2018-01" db="EMBL/GenBank/DDBJ databases">
        <title>Draft genome sequence of Paucibacter aquatile CR182 isolated from freshwater of the Nakdong River.</title>
        <authorList>
            <person name="Choi A."/>
            <person name="Chung E.J."/>
        </authorList>
    </citation>
    <scope>NUCLEOTIDE SEQUENCE [LARGE SCALE GENOMIC DNA]</scope>
    <source>
        <strain evidence="7 8">CR182</strain>
    </source>
</reference>
<dbReference type="CDD" id="cd00130">
    <property type="entry name" value="PAS"/>
    <property type="match status" value="3"/>
</dbReference>
<feature type="domain" description="GGDEF" evidence="6">
    <location>
        <begin position="776"/>
        <end position="909"/>
    </location>
</feature>
<dbReference type="InterPro" id="IPR035965">
    <property type="entry name" value="PAS-like_dom_sf"/>
</dbReference>
<dbReference type="PROSITE" id="PS50112">
    <property type="entry name" value="PAS"/>
    <property type="match status" value="3"/>
</dbReference>
<keyword evidence="2" id="KW-0472">Membrane</keyword>
<dbReference type="CDD" id="cd01949">
    <property type="entry name" value="GGDEF"/>
    <property type="match status" value="1"/>
</dbReference>
<dbReference type="InterPro" id="IPR001610">
    <property type="entry name" value="PAC"/>
</dbReference>
<accession>A0A2N8KXJ5</accession>
<evidence type="ECO:0000259" key="6">
    <source>
        <dbReference type="PROSITE" id="PS50887"/>
    </source>
</evidence>
<feature type="transmembrane region" description="Helical" evidence="2">
    <location>
        <begin position="184"/>
        <end position="203"/>
    </location>
</feature>
<dbReference type="InterPro" id="IPR029787">
    <property type="entry name" value="Nucleotide_cyclase"/>
</dbReference>
<dbReference type="Gene3D" id="3.30.70.270">
    <property type="match status" value="1"/>
</dbReference>
<protein>
    <recommendedName>
        <fullName evidence="9">Diguanylate cyclase</fullName>
    </recommendedName>
</protein>
<dbReference type="OrthoDB" id="9813903at2"/>
<dbReference type="InterPro" id="IPR013655">
    <property type="entry name" value="PAS_fold_3"/>
</dbReference>
<dbReference type="Pfam" id="PF08448">
    <property type="entry name" value="PAS_4"/>
    <property type="match status" value="2"/>
</dbReference>
<dbReference type="PROSITE" id="PS50113">
    <property type="entry name" value="PAC"/>
    <property type="match status" value="2"/>
</dbReference>
<dbReference type="InterPro" id="IPR001633">
    <property type="entry name" value="EAL_dom"/>
</dbReference>
<dbReference type="PANTHER" id="PTHR44757">
    <property type="entry name" value="DIGUANYLATE CYCLASE DGCP"/>
    <property type="match status" value="1"/>
</dbReference>
<keyword evidence="1" id="KW-0175">Coiled coil</keyword>
<feature type="domain" description="EAL" evidence="5">
    <location>
        <begin position="918"/>
        <end position="1172"/>
    </location>
</feature>
<feature type="domain" description="PAC" evidence="4">
    <location>
        <begin position="569"/>
        <end position="622"/>
    </location>
</feature>
<dbReference type="SUPFAM" id="SSF141868">
    <property type="entry name" value="EAL domain-like"/>
    <property type="match status" value="1"/>
</dbReference>
<dbReference type="Pfam" id="PF00563">
    <property type="entry name" value="EAL"/>
    <property type="match status" value="1"/>
</dbReference>
<dbReference type="SMART" id="SM00267">
    <property type="entry name" value="GGDEF"/>
    <property type="match status" value="1"/>
</dbReference>
<dbReference type="CDD" id="cd01948">
    <property type="entry name" value="EAL"/>
    <property type="match status" value="1"/>
</dbReference>
<dbReference type="InterPro" id="IPR000700">
    <property type="entry name" value="PAS-assoc_C"/>
</dbReference>
<dbReference type="Pfam" id="PF05227">
    <property type="entry name" value="CHASE3"/>
    <property type="match status" value="1"/>
</dbReference>
<evidence type="ECO:0000259" key="3">
    <source>
        <dbReference type="PROSITE" id="PS50112"/>
    </source>
</evidence>
<dbReference type="InterPro" id="IPR000014">
    <property type="entry name" value="PAS"/>
</dbReference>
<sequence>MKAAARFEHRALLTFAAGTLVLVGLMVSAWWLADQTALAVQEVGHTHAVLADLAGVRAETAQVELHTLGFRTSGDPGRLQERDQALARREVLLERLRASTSDTPTQHARWQRLRELVNERIALSRQIEARMKQEGPAAAQALVAGSSLAETRRRAERLLADMESGERVLLPEREQARDRLRARGFVATVLLGLALLGLLASCFQTLRRRLQDQEDHRQSLADSEEQLACLWQSMADAVLATDTEGRITRMNAEAERLCGWPEAEALRRPVRELLPLIEEASRQPMELPLALVMTGGGTQTMGQAPLLCPRTGGERPVSLNLTPIRDSNGRVRGLIVILREDQRERLARQQELIHRAELERQALERAQRLHDSEQHLRSILGHVPALIAFIDTELRFVYANKRYCESFAPDLDELAGLELKAVLGEAGFASVAPLVQRALLGAAQELDWQPSPERWQALRYLPRFNEQGRVDGCYVLGVDITERHEARQALLYSQQQLARVIEGSDQGYWEWDLRSNHFQVSARWETMLGYQRGEMQVAPENWSQLVHPEDLPRALESIQRHLNGEIATHEFEIRVRTKAGEWHWILTRGGVVQRGADGTPWIMSGTHTDIHERKLLELAQREARVVFENCYEGIMVTQADGLITKVNPAFSRITGYSQEEVLGQSPRVLSSGRHEASFFQDFWQSLKEQDFWRGEIWNRRKDGDLFAALQSVSVVRDRQGRVSDYVSVFTDISQLKAHEAELNRVANFDPLTLLPNRRLLSDRLNQAIHRADRSGRMTAVCFLDLDGFKAINDQHGHAAGDELLIGVAHNLKQVLRVDDTLARLGGDEFVILLTELDSPEECALVLERLLRSVQAPVSVEGRELSISASVGVSLYPLDHADPDTLMRHADQAMYLAKQTGRNRYQLFDTEIDRAARQHREQLARLQQALQQDEFCLFYQPKVDLRHGAVVGVEALLRWQHPERGLLPPGEFLGQVHGGELERPLGEWVMEAALNQLETWANQGMDLPISINISATHLLQPGFSEHLADSLARHPRVAPTRLELEVLETSALGEMQQAVAVLERCMALGVQFALDDFGTGYSSLTYLRKLPVATLKIDQSFVRDMLVDPDDLSIVKGVIELAHAFHREVIAEGVESLEHGARLHAMGCHQVQGYGIARPMPAEALPAWRAQWQAGQAWLHLDTD</sequence>
<dbReference type="SMART" id="SM00091">
    <property type="entry name" value="PAS"/>
    <property type="match status" value="4"/>
</dbReference>
<proteinExistence type="predicted"/>
<comment type="caution">
    <text evidence="7">The sequence shown here is derived from an EMBL/GenBank/DDBJ whole genome shotgun (WGS) entry which is preliminary data.</text>
</comment>
<dbReference type="InterPro" id="IPR007891">
    <property type="entry name" value="CHASE3"/>
</dbReference>
<dbReference type="InterPro" id="IPR052155">
    <property type="entry name" value="Biofilm_reg_signaling"/>
</dbReference>
<dbReference type="NCBIfam" id="TIGR00254">
    <property type="entry name" value="GGDEF"/>
    <property type="match status" value="1"/>
</dbReference>
<gene>
    <name evidence="7" type="ORF">C1O66_11675</name>
</gene>
<evidence type="ECO:0008006" key="9">
    <source>
        <dbReference type="Google" id="ProtNLM"/>
    </source>
</evidence>
<dbReference type="PROSITE" id="PS50883">
    <property type="entry name" value="EAL"/>
    <property type="match status" value="1"/>
</dbReference>
<feature type="domain" description="PAS" evidence="3">
    <location>
        <begin position="493"/>
        <end position="565"/>
    </location>
</feature>
<dbReference type="SUPFAM" id="SSF55073">
    <property type="entry name" value="Nucleotide cyclase"/>
    <property type="match status" value="1"/>
</dbReference>
<dbReference type="CDD" id="cd19410">
    <property type="entry name" value="HK9-like_sensor"/>
    <property type="match status" value="1"/>
</dbReference>
<evidence type="ECO:0000259" key="4">
    <source>
        <dbReference type="PROSITE" id="PS50113"/>
    </source>
</evidence>
<feature type="domain" description="PAS" evidence="3">
    <location>
        <begin position="223"/>
        <end position="296"/>
    </location>
</feature>
<dbReference type="PANTHER" id="PTHR44757:SF2">
    <property type="entry name" value="BIOFILM ARCHITECTURE MAINTENANCE PROTEIN MBAA"/>
    <property type="match status" value="1"/>
</dbReference>
<dbReference type="SUPFAM" id="SSF55785">
    <property type="entry name" value="PYP-like sensor domain (PAS domain)"/>
    <property type="match status" value="4"/>
</dbReference>
<dbReference type="Proteomes" id="UP000235916">
    <property type="component" value="Unassembled WGS sequence"/>
</dbReference>
<feature type="domain" description="PAS" evidence="3">
    <location>
        <begin position="619"/>
        <end position="665"/>
    </location>
</feature>
<dbReference type="InterPro" id="IPR000160">
    <property type="entry name" value="GGDEF_dom"/>
</dbReference>
<dbReference type="SMART" id="SM00052">
    <property type="entry name" value="EAL"/>
    <property type="match status" value="1"/>
</dbReference>
<keyword evidence="2" id="KW-1133">Transmembrane helix</keyword>
<dbReference type="GO" id="GO:0003824">
    <property type="term" value="F:catalytic activity"/>
    <property type="evidence" value="ECO:0007669"/>
    <property type="project" value="UniProtKB-ARBA"/>
</dbReference>
<feature type="domain" description="PAC" evidence="4">
    <location>
        <begin position="692"/>
        <end position="744"/>
    </location>
</feature>
<dbReference type="Gene3D" id="3.30.450.20">
    <property type="entry name" value="PAS domain"/>
    <property type="match status" value="4"/>
</dbReference>
<dbReference type="Gene3D" id="3.20.20.450">
    <property type="entry name" value="EAL domain"/>
    <property type="match status" value="1"/>
</dbReference>
<dbReference type="Pfam" id="PF00990">
    <property type="entry name" value="GGDEF"/>
    <property type="match status" value="1"/>
</dbReference>
<dbReference type="InterPro" id="IPR035919">
    <property type="entry name" value="EAL_sf"/>
</dbReference>
<dbReference type="Pfam" id="PF08447">
    <property type="entry name" value="PAS_3"/>
    <property type="match status" value="1"/>
</dbReference>
<keyword evidence="2" id="KW-0812">Transmembrane</keyword>
<dbReference type="InterPro" id="IPR043128">
    <property type="entry name" value="Rev_trsase/Diguanyl_cyclase"/>
</dbReference>
<evidence type="ECO:0000256" key="2">
    <source>
        <dbReference type="SAM" id="Phobius"/>
    </source>
</evidence>
<dbReference type="InterPro" id="IPR013656">
    <property type="entry name" value="PAS_4"/>
</dbReference>
<feature type="transmembrane region" description="Helical" evidence="2">
    <location>
        <begin position="12"/>
        <end position="33"/>
    </location>
</feature>
<keyword evidence="8" id="KW-1185">Reference proteome</keyword>
<dbReference type="NCBIfam" id="TIGR00229">
    <property type="entry name" value="sensory_box"/>
    <property type="match status" value="4"/>
</dbReference>
<dbReference type="PROSITE" id="PS50887">
    <property type="entry name" value="GGDEF"/>
    <property type="match status" value="1"/>
</dbReference>
<evidence type="ECO:0000256" key="1">
    <source>
        <dbReference type="SAM" id="Coils"/>
    </source>
</evidence>
<dbReference type="SMART" id="SM00086">
    <property type="entry name" value="PAC"/>
    <property type="match status" value="2"/>
</dbReference>